<name>A0ABX2GA37_9BURK</name>
<accession>A0ABX2GA37</accession>
<keyword evidence="4 5" id="KW-0472">Membrane</keyword>
<sequence length="489" mass="52755">MSKGELIFLAMGGSVLTIVAIVAVLMFALMLHGQLRLGRYFVPMTFVCCTIGMALAVVLSHRDVRFAAFGTDNIGADAGGAAWPTRLLTGLMLGMSLAALFNRYFRTRRLQLPGDAPVNAAQRRFAEAFVLYFAATYIVPSVLGAKPSFTMNVYYALPVFLAAIVDGVHSFDRVLRWAKFSLLGMTLGSLVAMAVQPSLALQPGYAGWVPGLSIRLWGIGSSPNSIGPLALLSLLLEYIAPTRDRRLRWLLVGCGLATLVLAQSKTAWMATLVAGTCVSLFRFGLDRQGRLRFGTVIFVTALLSLLLIGMLIVPPQKLMAAVSETKAGSELVTLTGRSQIWNVAIDVWLEHPLFGYGPTIWDPAFRASLGMPFATHAHNQWLQSLSQGGAFSALALLLYLVVMIIGCIRMTRPTRGASLAILIFVLIRSMTETPLTVSTLFNGEMFTHMLLAVIAARGLSLPRTVPASRIASAVIAPAAVDRTSPLARI</sequence>
<dbReference type="Proteomes" id="UP001516061">
    <property type="component" value="Unassembled WGS sequence"/>
</dbReference>
<feature type="transmembrane region" description="Helical" evidence="5">
    <location>
        <begin position="389"/>
        <end position="408"/>
    </location>
</feature>
<dbReference type="EMBL" id="JABSNM010000027">
    <property type="protein sequence ID" value="NRT58340.1"/>
    <property type="molecule type" value="Genomic_DNA"/>
</dbReference>
<gene>
    <name evidence="7" type="ORF">HNQ01_004108</name>
</gene>
<dbReference type="RefSeq" id="WP_173807365.1">
    <property type="nucleotide sequence ID" value="NZ_JABSNM010000027.1"/>
</dbReference>
<feature type="transmembrane region" description="Helical" evidence="5">
    <location>
        <begin position="268"/>
        <end position="285"/>
    </location>
</feature>
<keyword evidence="8" id="KW-1185">Reference proteome</keyword>
<evidence type="ECO:0000313" key="8">
    <source>
        <dbReference type="Proteomes" id="UP001516061"/>
    </source>
</evidence>
<keyword evidence="3 5" id="KW-1133">Transmembrane helix</keyword>
<protein>
    <submittedName>
        <fullName evidence="7">O-antigen ligase</fullName>
    </submittedName>
</protein>
<dbReference type="InterPro" id="IPR051533">
    <property type="entry name" value="WaaL-like"/>
</dbReference>
<comment type="subcellular location">
    <subcellularLocation>
        <location evidence="1">Membrane</location>
        <topology evidence="1">Multi-pass membrane protein</topology>
    </subcellularLocation>
</comment>
<feature type="transmembrane region" description="Helical" evidence="5">
    <location>
        <begin position="180"/>
        <end position="201"/>
    </location>
</feature>
<organism evidence="7 8">
    <name type="scientific">Sphaerotilus uruguayifluvii</name>
    <dbReference type="NCBI Taxonomy" id="2735897"/>
    <lineage>
        <taxon>Bacteria</taxon>
        <taxon>Pseudomonadati</taxon>
        <taxon>Pseudomonadota</taxon>
        <taxon>Betaproteobacteria</taxon>
        <taxon>Burkholderiales</taxon>
        <taxon>Sphaerotilaceae</taxon>
        <taxon>Sphaerotilus</taxon>
    </lineage>
</organism>
<reference evidence="7 8" key="1">
    <citation type="submission" date="2020-05" db="EMBL/GenBank/DDBJ databases">
        <title>Genomic Encyclopedia of Type Strains, Phase IV (KMG-V): Genome sequencing to study the core and pangenomes of soil and plant-associated prokaryotes.</title>
        <authorList>
            <person name="Whitman W."/>
        </authorList>
    </citation>
    <scope>NUCLEOTIDE SEQUENCE [LARGE SCALE GENOMIC DNA]</scope>
    <source>
        <strain evidence="7 8">C29</strain>
    </source>
</reference>
<comment type="caution">
    <text evidence="7">The sequence shown here is derived from an EMBL/GenBank/DDBJ whole genome shotgun (WGS) entry which is preliminary data.</text>
</comment>
<feature type="transmembrane region" description="Helical" evidence="5">
    <location>
        <begin position="292"/>
        <end position="313"/>
    </location>
</feature>
<feature type="transmembrane region" description="Helical" evidence="5">
    <location>
        <begin position="415"/>
        <end position="431"/>
    </location>
</feature>
<dbReference type="PANTHER" id="PTHR37422:SF13">
    <property type="entry name" value="LIPOPOLYSACCHARIDE BIOSYNTHESIS PROTEIN PA4999-RELATED"/>
    <property type="match status" value="1"/>
</dbReference>
<evidence type="ECO:0000256" key="5">
    <source>
        <dbReference type="SAM" id="Phobius"/>
    </source>
</evidence>
<evidence type="ECO:0000256" key="2">
    <source>
        <dbReference type="ARBA" id="ARBA00022692"/>
    </source>
</evidence>
<dbReference type="Pfam" id="PF04932">
    <property type="entry name" value="Wzy_C"/>
    <property type="match status" value="1"/>
</dbReference>
<keyword evidence="2 5" id="KW-0812">Transmembrane</keyword>
<evidence type="ECO:0000256" key="3">
    <source>
        <dbReference type="ARBA" id="ARBA00022989"/>
    </source>
</evidence>
<evidence type="ECO:0000259" key="6">
    <source>
        <dbReference type="Pfam" id="PF04932"/>
    </source>
</evidence>
<feature type="transmembrane region" description="Helical" evidence="5">
    <location>
        <begin position="221"/>
        <end position="240"/>
    </location>
</feature>
<feature type="transmembrane region" description="Helical" evidence="5">
    <location>
        <begin position="149"/>
        <end position="168"/>
    </location>
</feature>
<feature type="transmembrane region" description="Helical" evidence="5">
    <location>
        <begin position="125"/>
        <end position="143"/>
    </location>
</feature>
<evidence type="ECO:0000313" key="7">
    <source>
        <dbReference type="EMBL" id="NRT58340.1"/>
    </source>
</evidence>
<evidence type="ECO:0000256" key="4">
    <source>
        <dbReference type="ARBA" id="ARBA00023136"/>
    </source>
</evidence>
<evidence type="ECO:0000256" key="1">
    <source>
        <dbReference type="ARBA" id="ARBA00004141"/>
    </source>
</evidence>
<feature type="transmembrane region" description="Helical" evidence="5">
    <location>
        <begin position="87"/>
        <end position="105"/>
    </location>
</feature>
<feature type="transmembrane region" description="Helical" evidence="5">
    <location>
        <begin position="6"/>
        <end position="28"/>
    </location>
</feature>
<keyword evidence="7" id="KW-0436">Ligase</keyword>
<dbReference type="InterPro" id="IPR007016">
    <property type="entry name" value="O-antigen_ligase-rel_domated"/>
</dbReference>
<feature type="transmembrane region" description="Helical" evidence="5">
    <location>
        <begin position="40"/>
        <end position="59"/>
    </location>
</feature>
<proteinExistence type="predicted"/>
<feature type="domain" description="O-antigen ligase-related" evidence="6">
    <location>
        <begin position="252"/>
        <end position="396"/>
    </location>
</feature>
<feature type="transmembrane region" description="Helical" evidence="5">
    <location>
        <begin position="247"/>
        <end position="262"/>
    </location>
</feature>
<dbReference type="GO" id="GO:0016874">
    <property type="term" value="F:ligase activity"/>
    <property type="evidence" value="ECO:0007669"/>
    <property type="project" value="UniProtKB-KW"/>
</dbReference>
<dbReference type="PANTHER" id="PTHR37422">
    <property type="entry name" value="TEICHURONIC ACID BIOSYNTHESIS PROTEIN TUAE"/>
    <property type="match status" value="1"/>
</dbReference>